<dbReference type="InterPro" id="IPR012341">
    <property type="entry name" value="6hp_glycosidase-like_sf"/>
</dbReference>
<dbReference type="PANTHER" id="PTHR31616:SF0">
    <property type="entry name" value="GLUCAN 1,4-ALPHA-GLUCOSIDASE"/>
    <property type="match status" value="1"/>
</dbReference>
<evidence type="ECO:0000259" key="2">
    <source>
        <dbReference type="Pfam" id="PF19291"/>
    </source>
</evidence>
<protein>
    <submittedName>
        <fullName evidence="3">Glucoamylase (Glucan-1,4-alpha-glucosidase), GH15 family</fullName>
    </submittedName>
</protein>
<evidence type="ECO:0000313" key="4">
    <source>
        <dbReference type="Proteomes" id="UP000192660"/>
    </source>
</evidence>
<dbReference type="AlphaFoldDB" id="A0A1W1WFE0"/>
<keyword evidence="4" id="KW-1185">Reference proteome</keyword>
<accession>A0A1W1WFE0</accession>
<proteinExistence type="predicted"/>
<feature type="domain" description="Trehalase-like N-terminal" evidence="2">
    <location>
        <begin position="24"/>
        <end position="144"/>
    </location>
</feature>
<name>A0A1W1WFE0_SULTA</name>
<dbReference type="EMBL" id="FWWY01000001">
    <property type="protein sequence ID" value="SMC05014.1"/>
    <property type="molecule type" value="Genomic_DNA"/>
</dbReference>
<evidence type="ECO:0000259" key="1">
    <source>
        <dbReference type="Pfam" id="PF00723"/>
    </source>
</evidence>
<dbReference type="SUPFAM" id="SSF48208">
    <property type="entry name" value="Six-hairpin glycosidases"/>
    <property type="match status" value="1"/>
</dbReference>
<dbReference type="GO" id="GO:0005975">
    <property type="term" value="P:carbohydrate metabolic process"/>
    <property type="evidence" value="ECO:0007669"/>
    <property type="project" value="InterPro"/>
</dbReference>
<evidence type="ECO:0000313" key="3">
    <source>
        <dbReference type="EMBL" id="SMC05014.1"/>
    </source>
</evidence>
<dbReference type="InterPro" id="IPR011613">
    <property type="entry name" value="GH15-like"/>
</dbReference>
<sequence length="614" mass="70090">MLCEECLTTGEGDEPMAHPSFYGFLSNSYTSALVSPDGVIEWFPCPRFDSHAIFCRLLDQSRGGFFSIQPSIPFHSRQTYDDNTNIVITTFQTEHGIAEVKDFLPIGRVAIWRRVKTEIPLELVCRPTFSFGAAGAAYNITDDGALFSHPGGGEAVKLIIHGPMRKLEHRDHWEIGPGEVTVVLRYARDYQSEQQMLDEPLTDPHCVEEGTRHFWQRSLLPYEGPYQDAFNRSMLVIRGLTYRTNGALLAAATTSLPEVVGETRQWDYRFVWVRDASYAAEALLLAGDPVACRRFIEFMLNTVDLAGKPYASPFYKVDGTQSSGERELLWLAGYKNSRPVRVGNAASDQTQMDIEGDLLWVVLLYWQTTHDDTFIKEYWWAIDTLVSWVAENWNTPDASLWEFREDNDIYLHSQVMCWVSLHVGYILAEEVMHLDRLAQSWKNVADIIAQHIWDDQKESDLPYLTQGRRHRQVDAALLTLPLYGFVEPNHPVFAKTLERIEAVLVENDFVYRYREDNMGTARYPFTLAGFWLARVYLRLGNLKRADELIAQQLQCATDLGLFAEHVDPKTFEPHGNFPQLFPHAALITTLIERQRLSEDVISPGQHPQAMTPSS</sequence>
<dbReference type="PANTHER" id="PTHR31616">
    <property type="entry name" value="TREHALASE"/>
    <property type="match status" value="1"/>
</dbReference>
<organism evidence="3 4">
    <name type="scientific">Sulfobacillus thermosulfidooxidans (strain DSM 9293 / VKM B-1269 / AT-1)</name>
    <dbReference type="NCBI Taxonomy" id="929705"/>
    <lineage>
        <taxon>Bacteria</taxon>
        <taxon>Bacillati</taxon>
        <taxon>Bacillota</taxon>
        <taxon>Clostridia</taxon>
        <taxon>Eubacteriales</taxon>
        <taxon>Clostridiales Family XVII. Incertae Sedis</taxon>
        <taxon>Sulfobacillus</taxon>
    </lineage>
</organism>
<dbReference type="Gene3D" id="1.50.10.10">
    <property type="match status" value="1"/>
</dbReference>
<dbReference type="InterPro" id="IPR045582">
    <property type="entry name" value="Trehalase-like_N"/>
</dbReference>
<dbReference type="STRING" id="28034.BFX07_15155"/>
<dbReference type="Pfam" id="PF19291">
    <property type="entry name" value="TREH_N"/>
    <property type="match status" value="1"/>
</dbReference>
<reference evidence="4" key="1">
    <citation type="submission" date="2017-04" db="EMBL/GenBank/DDBJ databases">
        <authorList>
            <person name="Varghese N."/>
            <person name="Submissions S."/>
        </authorList>
    </citation>
    <scope>NUCLEOTIDE SEQUENCE [LARGE SCALE GENOMIC DNA]</scope>
    <source>
        <strain evidence="4">DSM 9293</strain>
    </source>
</reference>
<feature type="domain" description="GH15-like" evidence="1">
    <location>
        <begin position="225"/>
        <end position="537"/>
    </location>
</feature>
<dbReference type="InterPro" id="IPR008928">
    <property type="entry name" value="6-hairpin_glycosidase_sf"/>
</dbReference>
<dbReference type="Pfam" id="PF00723">
    <property type="entry name" value="Glyco_hydro_15"/>
    <property type="match status" value="1"/>
</dbReference>
<gene>
    <name evidence="3" type="ORF">SAMN00768000_1977</name>
</gene>
<dbReference type="Proteomes" id="UP000192660">
    <property type="component" value="Unassembled WGS sequence"/>
</dbReference>
<dbReference type="GO" id="GO:0004553">
    <property type="term" value="F:hydrolase activity, hydrolyzing O-glycosyl compounds"/>
    <property type="evidence" value="ECO:0007669"/>
    <property type="project" value="TreeGrafter"/>
</dbReference>